<dbReference type="AlphaFoldDB" id="A0A2T3KUF4"/>
<evidence type="ECO:0000313" key="2">
    <source>
        <dbReference type="EMBL" id="PSV10412.1"/>
    </source>
</evidence>
<evidence type="ECO:0000313" key="3">
    <source>
        <dbReference type="Proteomes" id="UP000240530"/>
    </source>
</evidence>
<dbReference type="Proteomes" id="UP000240530">
    <property type="component" value="Unassembled WGS sequence"/>
</dbReference>
<organism evidence="2 3">
    <name type="scientific">Photobacterium leiognathi subsp. mandapamensis</name>
    <name type="common">Photobacterium mandapamensis</name>
    <dbReference type="NCBI Taxonomy" id="48408"/>
    <lineage>
        <taxon>Bacteria</taxon>
        <taxon>Pseudomonadati</taxon>
        <taxon>Pseudomonadota</taxon>
        <taxon>Gammaproteobacteria</taxon>
        <taxon>Vibrionales</taxon>
        <taxon>Vibrionaceae</taxon>
        <taxon>Photobacterium</taxon>
    </lineage>
</organism>
<dbReference type="EMBL" id="PYNS01000012">
    <property type="protein sequence ID" value="PSV10412.1"/>
    <property type="molecule type" value="Genomic_DNA"/>
</dbReference>
<name>A0A2T3KUF4_PHOLD</name>
<dbReference type="PANTHER" id="PTHR42923">
    <property type="entry name" value="PROTOPORPHYRINOGEN OXIDASE"/>
    <property type="match status" value="1"/>
</dbReference>
<evidence type="ECO:0000259" key="1">
    <source>
        <dbReference type="Pfam" id="PF01593"/>
    </source>
</evidence>
<dbReference type="SUPFAM" id="SSF51905">
    <property type="entry name" value="FAD/NAD(P)-binding domain"/>
    <property type="match status" value="1"/>
</dbReference>
<dbReference type="InterPro" id="IPR036188">
    <property type="entry name" value="FAD/NAD-bd_sf"/>
</dbReference>
<dbReference type="Pfam" id="PF01593">
    <property type="entry name" value="Amino_oxidase"/>
    <property type="match status" value="1"/>
</dbReference>
<gene>
    <name evidence="2" type="ORF">C0W93_11855</name>
</gene>
<proteinExistence type="predicted"/>
<dbReference type="PANTHER" id="PTHR42923:SF17">
    <property type="entry name" value="AMINE OXIDASE DOMAIN-CONTAINING PROTEIN"/>
    <property type="match status" value="1"/>
</dbReference>
<dbReference type="InterPro" id="IPR002937">
    <property type="entry name" value="Amino_oxidase"/>
</dbReference>
<dbReference type="Gene3D" id="3.50.50.60">
    <property type="entry name" value="FAD/NAD(P)-binding domain"/>
    <property type="match status" value="1"/>
</dbReference>
<sequence length="448" mass="51011">MKIAIIGSGISGLTSAWYLHKEHDVTVFEANDYVGGHTATVDVTVKSGEYAIDTGFIVFNDRTYPNFENLLEQLDIVGKPSEMSFSVHNNKTGLEYNGHSLSSLFAQKRNLINPVFYRFLYEITQFNKMAKEAVGDSELMEQTLGQFLEQHNFSDYFAENYILPMGAAIWSSTLSDMRSFPLSFFLRFFLNHGLLDITNRPQWYVIPGGSREYVRKMQQHIGECIRLNSPVSSVKRTNGKVIVTSNHKPEEFDQVIFACHSDQALAMLSDATSEEAYVLSDIHYQENEVVLHTDTSLLPKRRMAWASWNYSLPKDRDERERNLASLTYNMNILQGIFAPETFCVTLNQTHAIDEDKILRKFVYSHPVFNNKSIAAQQKRHLINGVNQTWFCGAYWYNGFHEDGVRSALDVVEAIKTQSLPSGTHEYHNMVAFTSSIEPATKNVIRSCG</sequence>
<feature type="domain" description="Amine oxidase" evidence="1">
    <location>
        <begin position="10"/>
        <end position="269"/>
    </location>
</feature>
<dbReference type="InterPro" id="IPR050464">
    <property type="entry name" value="Zeta_carotene_desat/Oxidored"/>
</dbReference>
<comment type="caution">
    <text evidence="2">The sequence shown here is derived from an EMBL/GenBank/DDBJ whole genome shotgun (WGS) entry which is preliminary data.</text>
</comment>
<dbReference type="GO" id="GO:0016491">
    <property type="term" value="F:oxidoreductase activity"/>
    <property type="evidence" value="ECO:0007669"/>
    <property type="project" value="InterPro"/>
</dbReference>
<accession>A0A2T3KUF4</accession>
<dbReference type="RefSeq" id="WP_107185194.1">
    <property type="nucleotide sequence ID" value="NZ_JAWQGC010000001.1"/>
</dbReference>
<reference evidence="2 3" key="1">
    <citation type="submission" date="2018-03" db="EMBL/GenBank/DDBJ databases">
        <title>Whole genome sequencing of Histamine producing bacteria.</title>
        <authorList>
            <person name="Butler K."/>
        </authorList>
    </citation>
    <scope>NUCLEOTIDE SEQUENCE [LARGE SCALE GENOMIC DNA]</scope>
    <source>
        <strain evidence="2 3">Res.4.1</strain>
    </source>
</reference>
<protein>
    <submittedName>
        <fullName evidence="2">FAD-dependent oxidoreductase</fullName>
    </submittedName>
</protein>